<comment type="similarity">
    <text evidence="8">Belongs to the Nibrin family.</text>
</comment>
<comment type="subcellular location">
    <subcellularLocation>
        <location evidence="2">Chromosome</location>
    </subcellularLocation>
    <subcellularLocation>
        <location evidence="1">Nucleus</location>
    </subcellularLocation>
</comment>
<reference evidence="10" key="1">
    <citation type="submission" date="2021-02" db="EMBL/GenBank/DDBJ databases">
        <authorList>
            <person name="Nowell W R."/>
        </authorList>
    </citation>
    <scope>NUCLEOTIDE SEQUENCE</scope>
    <source>
        <strain evidence="10">Ploen Becks lab</strain>
    </source>
</reference>
<dbReference type="SUPFAM" id="SSF52113">
    <property type="entry name" value="BRCT domain"/>
    <property type="match status" value="1"/>
</dbReference>
<dbReference type="SMART" id="SM00240">
    <property type="entry name" value="FHA"/>
    <property type="match status" value="1"/>
</dbReference>
<evidence type="ECO:0000256" key="4">
    <source>
        <dbReference type="ARBA" id="ARBA00022763"/>
    </source>
</evidence>
<dbReference type="GO" id="GO:0003684">
    <property type="term" value="F:damaged DNA binding"/>
    <property type="evidence" value="ECO:0007669"/>
    <property type="project" value="TreeGrafter"/>
</dbReference>
<dbReference type="PANTHER" id="PTHR12162:SF0">
    <property type="entry name" value="NIBRIN"/>
    <property type="match status" value="1"/>
</dbReference>
<dbReference type="InterPro" id="IPR001357">
    <property type="entry name" value="BRCT_dom"/>
</dbReference>
<dbReference type="GO" id="GO:0000724">
    <property type="term" value="P:double-strand break repair via homologous recombination"/>
    <property type="evidence" value="ECO:0007669"/>
    <property type="project" value="TreeGrafter"/>
</dbReference>
<proteinExistence type="inferred from homology"/>
<feature type="domain" description="FHA" evidence="9">
    <location>
        <begin position="23"/>
        <end position="88"/>
    </location>
</feature>
<dbReference type="GO" id="GO:0005694">
    <property type="term" value="C:chromosome"/>
    <property type="evidence" value="ECO:0007669"/>
    <property type="project" value="UniProtKB-SubCell"/>
</dbReference>
<dbReference type="PANTHER" id="PTHR12162">
    <property type="entry name" value="NIBRIN-RELATED"/>
    <property type="match status" value="1"/>
</dbReference>
<keyword evidence="5" id="KW-0234">DNA repair</keyword>
<protein>
    <recommendedName>
        <fullName evidence="9">FHA domain-containing protein</fullName>
    </recommendedName>
</protein>
<dbReference type="CDD" id="cd22667">
    <property type="entry name" value="FHA_NBN"/>
    <property type="match status" value="1"/>
</dbReference>
<evidence type="ECO:0000256" key="1">
    <source>
        <dbReference type="ARBA" id="ARBA00004123"/>
    </source>
</evidence>
<dbReference type="Pfam" id="PF00533">
    <property type="entry name" value="BRCT"/>
    <property type="match status" value="1"/>
</dbReference>
<evidence type="ECO:0000256" key="8">
    <source>
        <dbReference type="ARBA" id="ARBA00044757"/>
    </source>
</evidence>
<comment type="caution">
    <text evidence="10">The sequence shown here is derived from an EMBL/GenBank/DDBJ whole genome shotgun (WGS) entry which is preliminary data.</text>
</comment>
<dbReference type="InterPro" id="IPR008984">
    <property type="entry name" value="SMAD_FHA_dom_sf"/>
</dbReference>
<dbReference type="Gene3D" id="2.60.200.20">
    <property type="match status" value="1"/>
</dbReference>
<accession>A0A814N385</accession>
<dbReference type="PROSITE" id="PS50006">
    <property type="entry name" value="FHA_DOMAIN"/>
    <property type="match status" value="1"/>
</dbReference>
<keyword evidence="4" id="KW-0227">DNA damage</keyword>
<sequence>MVWYFKSKLNGKKSILLLTNKKYKIGRLMQNANSQIDIPIDSDQTVSRLHAELLIKYEESQCSDLDSLPNIVLTDNSKFGTFINDAKIDGFKALRQNDIVRFGAYNSIYQLCQEPLVVTTSCLSNTNKQLVKKLITKLGGHLVNDWCNECDLVVMDNITEDLVASSELNKTIPDPKK</sequence>
<dbReference type="SUPFAM" id="SSF49879">
    <property type="entry name" value="SMAD/FHA domain"/>
    <property type="match status" value="1"/>
</dbReference>
<evidence type="ECO:0000256" key="3">
    <source>
        <dbReference type="ARBA" id="ARBA00022454"/>
    </source>
</evidence>
<dbReference type="InterPro" id="IPR040227">
    <property type="entry name" value="Nibrin-rel"/>
</dbReference>
<dbReference type="Pfam" id="PF00498">
    <property type="entry name" value="FHA"/>
    <property type="match status" value="1"/>
</dbReference>
<dbReference type="InterPro" id="IPR036420">
    <property type="entry name" value="BRCT_dom_sf"/>
</dbReference>
<gene>
    <name evidence="10" type="ORF">OXX778_LOCUS20443</name>
</gene>
<organism evidence="10 11">
    <name type="scientific">Brachionus calyciflorus</name>
    <dbReference type="NCBI Taxonomy" id="104777"/>
    <lineage>
        <taxon>Eukaryota</taxon>
        <taxon>Metazoa</taxon>
        <taxon>Spiralia</taxon>
        <taxon>Gnathifera</taxon>
        <taxon>Rotifera</taxon>
        <taxon>Eurotatoria</taxon>
        <taxon>Monogononta</taxon>
        <taxon>Pseudotrocha</taxon>
        <taxon>Ploima</taxon>
        <taxon>Brachionidae</taxon>
        <taxon>Brachionus</taxon>
    </lineage>
</organism>
<dbReference type="InterPro" id="IPR000253">
    <property type="entry name" value="FHA_dom"/>
</dbReference>
<evidence type="ECO:0000313" key="10">
    <source>
        <dbReference type="EMBL" id="CAF1086287.1"/>
    </source>
</evidence>
<evidence type="ECO:0000313" key="11">
    <source>
        <dbReference type="Proteomes" id="UP000663879"/>
    </source>
</evidence>
<dbReference type="EMBL" id="CAJNOC010006806">
    <property type="protein sequence ID" value="CAF1086287.1"/>
    <property type="molecule type" value="Genomic_DNA"/>
</dbReference>
<evidence type="ECO:0000256" key="7">
    <source>
        <dbReference type="ARBA" id="ARBA00023306"/>
    </source>
</evidence>
<evidence type="ECO:0000259" key="9">
    <source>
        <dbReference type="PROSITE" id="PS50006"/>
    </source>
</evidence>
<dbReference type="OrthoDB" id="552194at2759"/>
<name>A0A814N385_9BILA</name>
<keyword evidence="3" id="KW-0158">Chromosome</keyword>
<dbReference type="Proteomes" id="UP000663879">
    <property type="component" value="Unassembled WGS sequence"/>
</dbReference>
<dbReference type="GO" id="GO:0030870">
    <property type="term" value="C:Mre11 complex"/>
    <property type="evidence" value="ECO:0007669"/>
    <property type="project" value="InterPro"/>
</dbReference>
<evidence type="ECO:0000256" key="5">
    <source>
        <dbReference type="ARBA" id="ARBA00023204"/>
    </source>
</evidence>
<evidence type="ECO:0000256" key="6">
    <source>
        <dbReference type="ARBA" id="ARBA00023242"/>
    </source>
</evidence>
<keyword evidence="6" id="KW-0539">Nucleus</keyword>
<evidence type="ECO:0000256" key="2">
    <source>
        <dbReference type="ARBA" id="ARBA00004286"/>
    </source>
</evidence>
<dbReference type="AlphaFoldDB" id="A0A814N385"/>
<dbReference type="GO" id="GO:0007095">
    <property type="term" value="P:mitotic G2 DNA damage checkpoint signaling"/>
    <property type="evidence" value="ECO:0007669"/>
    <property type="project" value="InterPro"/>
</dbReference>
<keyword evidence="7" id="KW-0131">Cell cycle</keyword>
<keyword evidence="11" id="KW-1185">Reference proteome</keyword>